<organism evidence="1 2">
    <name type="scientific">Marilutibacter maris</name>
    <dbReference type="NCBI Taxonomy" id="1605891"/>
    <lineage>
        <taxon>Bacteria</taxon>
        <taxon>Pseudomonadati</taxon>
        <taxon>Pseudomonadota</taxon>
        <taxon>Gammaproteobacteria</taxon>
        <taxon>Lysobacterales</taxon>
        <taxon>Lysobacteraceae</taxon>
        <taxon>Marilutibacter</taxon>
    </lineage>
</organism>
<reference evidence="1 2" key="1">
    <citation type="submission" date="2019-10" db="EMBL/GenBank/DDBJ databases">
        <title>Lysobacter alkalisoli sp. nov., isolated from saline-alkaline soil.</title>
        <authorList>
            <person name="Sun J.-Q."/>
        </authorList>
    </citation>
    <scope>NUCLEOTIDE SEQUENCE [LARGE SCALE GENOMIC DNA]</scope>
    <source>
        <strain evidence="1 2">KCTC 42381</strain>
    </source>
</reference>
<protein>
    <submittedName>
        <fullName evidence="1">Uncharacterized protein</fullName>
    </submittedName>
</protein>
<evidence type="ECO:0000313" key="2">
    <source>
        <dbReference type="Proteomes" id="UP000320431"/>
    </source>
</evidence>
<dbReference type="InterPro" id="IPR045644">
    <property type="entry name" value="DUF6404"/>
</dbReference>
<dbReference type="EMBL" id="VICD02000039">
    <property type="protein sequence ID" value="KAB8198217.1"/>
    <property type="molecule type" value="Genomic_DNA"/>
</dbReference>
<dbReference type="AlphaFoldDB" id="A0A508B8B4"/>
<dbReference type="RefSeq" id="WP_152301369.1">
    <property type="nucleotide sequence ID" value="NZ_VICD02000039.1"/>
</dbReference>
<evidence type="ECO:0000313" key="1">
    <source>
        <dbReference type="EMBL" id="KAB8198217.1"/>
    </source>
</evidence>
<gene>
    <name evidence="1" type="ORF">FKV24_003180</name>
</gene>
<sequence>MPDHHTKLDRMRRHMEALGVPAGTAAPPAWRLLWRLGVRATPPLFMPALPLALCLGGFFAAFWGLVMWFGFRVWPQDASPARAIAASLVVGAVFGGLMALHFRRVARRHRLPSWQEYQAPPDHD</sequence>
<name>A0A508B8B4_9GAMM</name>
<dbReference type="Pfam" id="PF19942">
    <property type="entry name" value="DUF6404"/>
    <property type="match status" value="1"/>
</dbReference>
<comment type="caution">
    <text evidence="1">The sequence shown here is derived from an EMBL/GenBank/DDBJ whole genome shotgun (WGS) entry which is preliminary data.</text>
</comment>
<proteinExistence type="predicted"/>
<dbReference type="Proteomes" id="UP000320431">
    <property type="component" value="Unassembled WGS sequence"/>
</dbReference>
<accession>A0A508B8B4</accession>